<organism evidence="1 2">
    <name type="scientific">Pseudozyma hubeiensis (strain SY62)</name>
    <name type="common">Yeast</name>
    <dbReference type="NCBI Taxonomy" id="1305764"/>
    <lineage>
        <taxon>Eukaryota</taxon>
        <taxon>Fungi</taxon>
        <taxon>Dikarya</taxon>
        <taxon>Basidiomycota</taxon>
        <taxon>Ustilaginomycotina</taxon>
        <taxon>Ustilaginomycetes</taxon>
        <taxon>Ustilaginales</taxon>
        <taxon>Ustilaginaceae</taxon>
        <taxon>Pseudozyma</taxon>
    </lineage>
</organism>
<evidence type="ECO:0000313" key="1">
    <source>
        <dbReference type="EMBL" id="GAC96606.1"/>
    </source>
</evidence>
<dbReference type="Proteomes" id="UP000014071">
    <property type="component" value="Unassembled WGS sequence"/>
</dbReference>
<protein>
    <submittedName>
        <fullName evidence="1">Uncharacterized protein</fullName>
    </submittedName>
</protein>
<keyword evidence="2" id="KW-1185">Reference proteome</keyword>
<name>R9P5G5_PSEHS</name>
<sequence>MEPIREMSVMGSMDVIAARRRVASAYDVQPDVWVEEGIERTWSGESITGTGEGLRTGLTFAPEAPPDLSLPSPIDAG</sequence>
<dbReference type="HOGENOM" id="CLU_2639144_0_0_1"/>
<accession>R9P5G5</accession>
<reference evidence="2" key="1">
    <citation type="journal article" date="2013" name="Genome Announc.">
        <title>Draft genome sequence of the basidiomycetous yeast-like fungus Pseudozyma hubeiensis SY62, which produces an abundant amount of the biosurfactant mannosylerythritol lipids.</title>
        <authorList>
            <person name="Konishi M."/>
            <person name="Hatada Y."/>
            <person name="Horiuchi J."/>
        </authorList>
    </citation>
    <scope>NUCLEOTIDE SEQUENCE [LARGE SCALE GENOMIC DNA]</scope>
    <source>
        <strain evidence="2">SY62</strain>
    </source>
</reference>
<evidence type="ECO:0000313" key="2">
    <source>
        <dbReference type="Proteomes" id="UP000014071"/>
    </source>
</evidence>
<dbReference type="GeneID" id="24109472"/>
<proteinExistence type="predicted"/>
<gene>
    <name evidence="1" type="ORF">PHSY_004189</name>
</gene>
<dbReference type="EMBL" id="DF238805">
    <property type="protein sequence ID" value="GAC96606.1"/>
    <property type="molecule type" value="Genomic_DNA"/>
</dbReference>
<dbReference type="RefSeq" id="XP_012190193.1">
    <property type="nucleotide sequence ID" value="XM_012334803.1"/>
</dbReference>
<dbReference type="AlphaFoldDB" id="R9P5G5"/>